<gene>
    <name evidence="1" type="ORF">PPENT_87.1.T0080110</name>
</gene>
<dbReference type="Proteomes" id="UP000689195">
    <property type="component" value="Unassembled WGS sequence"/>
</dbReference>
<organism evidence="1 2">
    <name type="scientific">Paramecium pentaurelia</name>
    <dbReference type="NCBI Taxonomy" id="43138"/>
    <lineage>
        <taxon>Eukaryota</taxon>
        <taxon>Sar</taxon>
        <taxon>Alveolata</taxon>
        <taxon>Ciliophora</taxon>
        <taxon>Intramacronucleata</taxon>
        <taxon>Oligohymenophorea</taxon>
        <taxon>Peniculida</taxon>
        <taxon>Parameciidae</taxon>
        <taxon>Paramecium</taxon>
    </lineage>
</organism>
<keyword evidence="2" id="KW-1185">Reference proteome</keyword>
<name>A0A8S1SED0_9CILI</name>
<proteinExistence type="predicted"/>
<reference evidence="1" key="1">
    <citation type="submission" date="2021-01" db="EMBL/GenBank/DDBJ databases">
        <authorList>
            <consortium name="Genoscope - CEA"/>
            <person name="William W."/>
        </authorList>
    </citation>
    <scope>NUCLEOTIDE SEQUENCE</scope>
</reference>
<sequence>MYSISEYSEFQSKIAHFQSKLTDNDKNNFQFCYNIYKTLKQQIKQAQQYFSKFNFLLEFYDLLEQFQRDKQIQEYMKCYYYLLPIIFNNQIYSGILESTSFQEQEVQKLLNLTNKLKSLELNEQIDKDFQNPEELKLKSSLSRHSISYNHKQQICKIPYQLCYQYFYSFHLKFQQNGLYICYQNYNKLKMALNKIKELFIQERKLYKLMEYNVKNLKAQKIPKLKLIDFNVNSKQIQQNFNDKINLLQFDNFEIQYLQQFSVYAQSIINQNFEKKDHFGLSKISVSHNNQLQITSRGDDYQIQLELKDLMKNEIIYQIKQNNRGLIDIQFSENSKYFYLLQSFIFTLYDIVSKSELLNLHIDLDYQEERFLNARLYSNDTKLILLSDLQIKLFSFNGSQFQLEQIFNIYNISLINKIQIIESENSKDKIIEIKGKLSTTNSIYLQINDDNYKLIQFYIF</sequence>
<evidence type="ECO:0000313" key="1">
    <source>
        <dbReference type="EMBL" id="CAD8139461.1"/>
    </source>
</evidence>
<dbReference type="EMBL" id="CAJJDO010000008">
    <property type="protein sequence ID" value="CAD8139461.1"/>
    <property type="molecule type" value="Genomic_DNA"/>
</dbReference>
<comment type="caution">
    <text evidence="1">The sequence shown here is derived from an EMBL/GenBank/DDBJ whole genome shotgun (WGS) entry which is preliminary data.</text>
</comment>
<accession>A0A8S1SED0</accession>
<dbReference type="AlphaFoldDB" id="A0A8S1SED0"/>
<protein>
    <submittedName>
        <fullName evidence="1">Uncharacterized protein</fullName>
    </submittedName>
</protein>
<evidence type="ECO:0000313" key="2">
    <source>
        <dbReference type="Proteomes" id="UP000689195"/>
    </source>
</evidence>
<dbReference type="OrthoDB" id="307598at2759"/>